<dbReference type="RefSeq" id="WP_151182743.1">
    <property type="nucleotide sequence ID" value="NZ_VZUQ01000058.1"/>
</dbReference>
<sequence length="610" mass="67332">MNQYLLLVTLLVSHIAAADVIGNRFHQEVPNAKASIQSSLSNPNFKGFNAEGYCKDQACINEMNNPSQSQYLNNDAALIAEGEKQLVTNPNAANITEGFNNRPKHTIDPNDPAYRNAKTYMDNSYNISHGISNKYVDCEGGDICKYVDTKRQCSEPTGQPAYCHSEAYVVSTGTKADRKTFTVNGTLGSYTLNKAETVTKIDTPTLTTDRVQNGVKCTNGNFTIAMTLWVNGSQVASFTGTRHQKTEGSGIFNSRCYISYTVPARYTTLNPSRNLHTFRLEVKADNRTLAPKGHGYVTVHFTQKTVQMGWRDNCKGIPNQCSQKQEVCVEGAGTRYINGVPVYLDCWKKKRTYQCQYPNTCTPLLGKAVTGAPLTCQIENKGCKTQVLGVCVENSVNLTCEERQCEQTNLVCGETMFCLNGDCYFEEQKQNGNFSEAASVLAALGEAAASLNADNLRIFTGKPAFCDKKPIGLSDCCADSGWGNDIGLTQCSAEEKGLASAKEKKLTIELGEYCAEKVLGVCIRKKKSYCQFDSKMTRIIQEQGKKQLGLGFGSKKHPDCQGFTPEQLQQVDFSKIDMSEFYGDLEANMELPNMQEIQDRINDKYGDLAQ</sequence>
<comment type="caution">
    <text evidence="2">The sequence shown here is derived from an EMBL/GenBank/DDBJ whole genome shotgun (WGS) entry which is preliminary data.</text>
</comment>
<feature type="signal peptide" evidence="1">
    <location>
        <begin position="1"/>
        <end position="18"/>
    </location>
</feature>
<dbReference type="InterPro" id="IPR014121">
    <property type="entry name" value="TraN_Ftype"/>
</dbReference>
<dbReference type="Proteomes" id="UP000480943">
    <property type="component" value="Unassembled WGS sequence"/>
</dbReference>
<dbReference type="EMBL" id="VZUQ01000058">
    <property type="protein sequence ID" value="KAB1180893.1"/>
    <property type="molecule type" value="Genomic_DNA"/>
</dbReference>
<dbReference type="Pfam" id="PF06986">
    <property type="entry name" value="F_T4SS_TraN"/>
    <property type="match status" value="1"/>
</dbReference>
<dbReference type="AlphaFoldDB" id="A0AAD3WXZ5"/>
<proteinExistence type="predicted"/>
<dbReference type="NCBIfam" id="TIGR02750">
    <property type="entry name" value="TraN_Ftype"/>
    <property type="match status" value="1"/>
</dbReference>
<evidence type="ECO:0000313" key="2">
    <source>
        <dbReference type="EMBL" id="KAB1180893.1"/>
    </source>
</evidence>
<protein>
    <submittedName>
        <fullName evidence="2">Type-F conjugative transfer system mating-pair stabilization protein TraN</fullName>
    </submittedName>
</protein>
<gene>
    <name evidence="2" type="primary">traN</name>
    <name evidence="2" type="ORF">F6450_10025</name>
</gene>
<organism evidence="2 3">
    <name type="scientific">Photobacterium damselae subsp. damselae</name>
    <name type="common">Listonella damsela</name>
    <dbReference type="NCBI Taxonomy" id="85581"/>
    <lineage>
        <taxon>Bacteria</taxon>
        <taxon>Pseudomonadati</taxon>
        <taxon>Pseudomonadota</taxon>
        <taxon>Gammaproteobacteria</taxon>
        <taxon>Vibrionales</taxon>
        <taxon>Vibrionaceae</taxon>
        <taxon>Photobacterium</taxon>
    </lineage>
</organism>
<name>A0AAD3WXZ5_PHODD</name>
<evidence type="ECO:0000256" key="1">
    <source>
        <dbReference type="SAM" id="SignalP"/>
    </source>
</evidence>
<keyword evidence="1" id="KW-0732">Signal</keyword>
<feature type="chain" id="PRO_5042142797" evidence="1">
    <location>
        <begin position="19"/>
        <end position="610"/>
    </location>
</feature>
<reference evidence="2 3" key="1">
    <citation type="submission" date="2019-09" db="EMBL/GenBank/DDBJ databases">
        <title>Photobacterium damselae subsp. damselae CDC-2227-81, a human clinical isolate.</title>
        <authorList>
            <person name="Osorio C.R."/>
        </authorList>
    </citation>
    <scope>NUCLEOTIDE SEQUENCE [LARGE SCALE GENOMIC DNA]</scope>
    <source>
        <strain evidence="2 3">CDC-2227-81</strain>
    </source>
</reference>
<accession>A0AAD3WXZ5</accession>
<evidence type="ECO:0000313" key="3">
    <source>
        <dbReference type="Proteomes" id="UP000480943"/>
    </source>
</evidence>